<feature type="domain" description="TRAP C4-dicarboxylate transport system permease DctM subunit" evidence="2">
    <location>
        <begin position="145"/>
        <end position="581"/>
    </location>
</feature>
<protein>
    <submittedName>
        <fullName evidence="3">TRAP transporter permease</fullName>
    </submittedName>
</protein>
<evidence type="ECO:0000313" key="4">
    <source>
        <dbReference type="Proteomes" id="UP000628736"/>
    </source>
</evidence>
<dbReference type="PANTHER" id="PTHR43849">
    <property type="entry name" value="BLL3936 PROTEIN"/>
    <property type="match status" value="1"/>
</dbReference>
<feature type="transmembrane region" description="Helical" evidence="1">
    <location>
        <begin position="583"/>
        <end position="606"/>
    </location>
</feature>
<feature type="transmembrane region" description="Helical" evidence="1">
    <location>
        <begin position="513"/>
        <end position="537"/>
    </location>
</feature>
<evidence type="ECO:0000259" key="2">
    <source>
        <dbReference type="Pfam" id="PF06808"/>
    </source>
</evidence>
<dbReference type="Proteomes" id="UP000628736">
    <property type="component" value="Unassembled WGS sequence"/>
</dbReference>
<feature type="transmembrane region" description="Helical" evidence="1">
    <location>
        <begin position="76"/>
        <end position="92"/>
    </location>
</feature>
<feature type="transmembrane region" description="Helical" evidence="1">
    <location>
        <begin position="156"/>
        <end position="174"/>
    </location>
</feature>
<dbReference type="InterPro" id="IPR011853">
    <property type="entry name" value="TRAP_DctM-Dct_fused"/>
</dbReference>
<sequence length="657" mass="70750">MEDQDKKTVNTAPAENGTNVQADVDEIMKKYDRESNVRIWEGVPKYVVSGLLIAFSLFLMWMNLVSTWSETKRRPLFLGLVILLVFIVFPMRKGAVQRVNRIPWYDIILAIVGASPYLYFFFNEQDLMIRATRINQLEVVLGIVGALILFECCRRVVGLPILVVATCFIAYAFYDGKSLKRIVYDLFYTTNGIHGTPIGVCSTYIALFIIFGAFLEATGISNFFISCANALAGWATGGPAKVAVISSALCGMVSGSSVGNTVTTGSVTIPMMKKTGYPPEFAGAVEASASTGGQIMPPIMGAAAFLMAEMVGVPYSDIIRRAILPAILYFTGIFLQVHLRAKRLDLKGIPRNELPKWGQLLPKIYLLIPLVVLVVIIMSGYTMARSAIIATILCIVISLVDKAVDTFFYHQKNDTSIFTFLRALENGARNCLSIGIACGVAGIIAGVVTLTGLGQIFISAIVGVANGQLMIALFFTMITCIVLGMGVPTTANYIIMATTCAPILVTGMNMDPIAANMFVFYFGIVADITPPVALAAYAGSAIAKANPMKTAFQATRLAIAAFLIPYIFALNPAMLFINSTPFQVVQIIITSFIGMAGVAAGLEGYLIKNMNILERIMVAAGGLAMLIPGTVTDLIGVGLVVVVIVFQLLHKDKKAVA</sequence>
<feature type="transmembrane region" description="Helical" evidence="1">
    <location>
        <begin position="318"/>
        <end position="339"/>
    </location>
</feature>
<dbReference type="PANTHER" id="PTHR43849:SF2">
    <property type="entry name" value="BLL3936 PROTEIN"/>
    <property type="match status" value="1"/>
</dbReference>
<dbReference type="RefSeq" id="WP_186851949.1">
    <property type="nucleotide sequence ID" value="NZ_JACOPO010000001.1"/>
</dbReference>
<dbReference type="EMBL" id="JACOPO010000001">
    <property type="protein sequence ID" value="MBC5721524.1"/>
    <property type="molecule type" value="Genomic_DNA"/>
</dbReference>
<dbReference type="InterPro" id="IPR010656">
    <property type="entry name" value="DctM"/>
</dbReference>
<keyword evidence="1" id="KW-1133">Transmembrane helix</keyword>
<feature type="transmembrane region" description="Helical" evidence="1">
    <location>
        <begin position="430"/>
        <end position="450"/>
    </location>
</feature>
<feature type="transmembrane region" description="Helical" evidence="1">
    <location>
        <begin position="195"/>
        <end position="215"/>
    </location>
</feature>
<evidence type="ECO:0000313" key="3">
    <source>
        <dbReference type="EMBL" id="MBC5721524.1"/>
    </source>
</evidence>
<evidence type="ECO:0000256" key="1">
    <source>
        <dbReference type="SAM" id="Phobius"/>
    </source>
</evidence>
<feature type="transmembrane region" description="Helical" evidence="1">
    <location>
        <begin position="46"/>
        <end position="64"/>
    </location>
</feature>
<feature type="transmembrane region" description="Helical" evidence="1">
    <location>
        <begin position="618"/>
        <end position="649"/>
    </location>
</feature>
<dbReference type="NCBIfam" id="TIGR02123">
    <property type="entry name" value="TRAP_fused"/>
    <property type="match status" value="1"/>
</dbReference>
<keyword evidence="1" id="KW-0812">Transmembrane</keyword>
<gene>
    <name evidence="3" type="ORF">H8S11_01610</name>
</gene>
<name>A0A8J6M5I8_9FIRM</name>
<comment type="caution">
    <text evidence="3">The sequence shown here is derived from an EMBL/GenBank/DDBJ whole genome shotgun (WGS) entry which is preliminary data.</text>
</comment>
<feature type="transmembrane region" description="Helical" evidence="1">
    <location>
        <begin position="104"/>
        <end position="122"/>
    </location>
</feature>
<organism evidence="3 4">
    <name type="scientific">Flintibacter hominis</name>
    <dbReference type="NCBI Taxonomy" id="2763048"/>
    <lineage>
        <taxon>Bacteria</taxon>
        <taxon>Bacillati</taxon>
        <taxon>Bacillota</taxon>
        <taxon>Clostridia</taxon>
        <taxon>Eubacteriales</taxon>
        <taxon>Flintibacter</taxon>
    </lineage>
</organism>
<keyword evidence="1" id="KW-0472">Membrane</keyword>
<keyword evidence="4" id="KW-1185">Reference proteome</keyword>
<feature type="transmembrane region" description="Helical" evidence="1">
    <location>
        <begin position="387"/>
        <end position="409"/>
    </location>
</feature>
<feature type="transmembrane region" description="Helical" evidence="1">
    <location>
        <begin position="490"/>
        <end position="507"/>
    </location>
</feature>
<reference evidence="3" key="1">
    <citation type="submission" date="2020-08" db="EMBL/GenBank/DDBJ databases">
        <title>Genome public.</title>
        <authorList>
            <person name="Liu C."/>
            <person name="Sun Q."/>
        </authorList>
    </citation>
    <scope>NUCLEOTIDE SEQUENCE</scope>
    <source>
        <strain evidence="3">NSJ-23</strain>
    </source>
</reference>
<feature type="transmembrane region" description="Helical" evidence="1">
    <location>
        <begin position="456"/>
        <end position="483"/>
    </location>
</feature>
<accession>A0A8J6M5I8</accession>
<feature type="transmembrane region" description="Helical" evidence="1">
    <location>
        <begin position="360"/>
        <end position="381"/>
    </location>
</feature>
<feature type="transmembrane region" description="Helical" evidence="1">
    <location>
        <begin position="557"/>
        <end position="577"/>
    </location>
</feature>
<dbReference type="AlphaFoldDB" id="A0A8J6M5I8"/>
<proteinExistence type="predicted"/>
<dbReference type="Pfam" id="PF06808">
    <property type="entry name" value="DctM"/>
    <property type="match status" value="1"/>
</dbReference>